<dbReference type="EMBL" id="JANPWB010000004">
    <property type="protein sequence ID" value="KAJ1192984.1"/>
    <property type="molecule type" value="Genomic_DNA"/>
</dbReference>
<sequence length="241" mass="26629">MGWSLPPPLPAAAVAPLLPPLNSRHHRWPADELCPWAVVWPGPCKSCGYDTQLRDYDLALPRFCITGYDAPSGTSGEAIHSPHLPQDEAHWHDAPPELVEKPSPHPIIPRMKLTGHDSHSRASGEAIHLRDCGLPLSRTEHRACCPLQSHWASHPLERLWPCAPKVHAMGMLPPPGLVALYHLPAEVPPRSPPTLRCLAIFNQMPLQCSLRVVAGVRWGLGLCDVALWPMDIEDWAVLLHL</sequence>
<accession>A0AAV7UYH0</accession>
<dbReference type="AlphaFoldDB" id="A0AAV7UYH0"/>
<gene>
    <name evidence="1" type="ORF">NDU88_002290</name>
</gene>
<reference evidence="1" key="1">
    <citation type="journal article" date="2022" name="bioRxiv">
        <title>Sequencing and chromosome-scale assembly of the giantPleurodeles waltlgenome.</title>
        <authorList>
            <person name="Brown T."/>
            <person name="Elewa A."/>
            <person name="Iarovenko S."/>
            <person name="Subramanian E."/>
            <person name="Araus A.J."/>
            <person name="Petzold A."/>
            <person name="Susuki M."/>
            <person name="Suzuki K.-i.T."/>
            <person name="Hayashi T."/>
            <person name="Toyoda A."/>
            <person name="Oliveira C."/>
            <person name="Osipova E."/>
            <person name="Leigh N.D."/>
            <person name="Simon A."/>
            <person name="Yun M.H."/>
        </authorList>
    </citation>
    <scope>NUCLEOTIDE SEQUENCE</scope>
    <source>
        <strain evidence="1">20211129_DDA</strain>
        <tissue evidence="1">Liver</tissue>
    </source>
</reference>
<organism evidence="1 2">
    <name type="scientific">Pleurodeles waltl</name>
    <name type="common">Iberian ribbed newt</name>
    <dbReference type="NCBI Taxonomy" id="8319"/>
    <lineage>
        <taxon>Eukaryota</taxon>
        <taxon>Metazoa</taxon>
        <taxon>Chordata</taxon>
        <taxon>Craniata</taxon>
        <taxon>Vertebrata</taxon>
        <taxon>Euteleostomi</taxon>
        <taxon>Amphibia</taxon>
        <taxon>Batrachia</taxon>
        <taxon>Caudata</taxon>
        <taxon>Salamandroidea</taxon>
        <taxon>Salamandridae</taxon>
        <taxon>Pleurodelinae</taxon>
        <taxon>Pleurodeles</taxon>
    </lineage>
</organism>
<proteinExistence type="predicted"/>
<name>A0AAV7UYH0_PLEWA</name>
<protein>
    <submittedName>
        <fullName evidence="1">Uncharacterized protein</fullName>
    </submittedName>
</protein>
<evidence type="ECO:0000313" key="2">
    <source>
        <dbReference type="Proteomes" id="UP001066276"/>
    </source>
</evidence>
<comment type="caution">
    <text evidence="1">The sequence shown here is derived from an EMBL/GenBank/DDBJ whole genome shotgun (WGS) entry which is preliminary data.</text>
</comment>
<keyword evidence="2" id="KW-1185">Reference proteome</keyword>
<dbReference type="Proteomes" id="UP001066276">
    <property type="component" value="Chromosome 2_2"/>
</dbReference>
<evidence type="ECO:0000313" key="1">
    <source>
        <dbReference type="EMBL" id="KAJ1192984.1"/>
    </source>
</evidence>